<dbReference type="EMBL" id="SGUG01000019">
    <property type="protein sequence ID" value="MDG0863591.1"/>
    <property type="molecule type" value="Genomic_DNA"/>
</dbReference>
<dbReference type="Pfam" id="PF06527">
    <property type="entry name" value="TniQ"/>
    <property type="match status" value="1"/>
</dbReference>
<name>A0A9X4R5F6_9BURK</name>
<keyword evidence="3" id="KW-1185">Reference proteome</keyword>
<evidence type="ECO:0000259" key="1">
    <source>
        <dbReference type="Pfam" id="PF06527"/>
    </source>
</evidence>
<dbReference type="InterPro" id="IPR009492">
    <property type="entry name" value="TniQ"/>
</dbReference>
<organism evidence="2 3">
    <name type="scientific">Pelomonas aquatica</name>
    <dbReference type="NCBI Taxonomy" id="431058"/>
    <lineage>
        <taxon>Bacteria</taxon>
        <taxon>Pseudomonadati</taxon>
        <taxon>Pseudomonadota</taxon>
        <taxon>Betaproteobacteria</taxon>
        <taxon>Burkholderiales</taxon>
        <taxon>Sphaerotilaceae</taxon>
        <taxon>Roseateles</taxon>
    </lineage>
</organism>
<reference evidence="2" key="1">
    <citation type="submission" date="2019-02" db="EMBL/GenBank/DDBJ databases">
        <title>Draft genome of the type strain Pelomonas aquatica CCUG 52575T.</title>
        <authorList>
            <person name="Gomila M."/>
            <person name="Lalucat J."/>
        </authorList>
    </citation>
    <scope>NUCLEOTIDE SEQUENCE</scope>
    <source>
        <strain evidence="2">CCUG 52575</strain>
    </source>
</reference>
<gene>
    <name evidence="2" type="ORF">EXJ73_14070</name>
</gene>
<dbReference type="AlphaFoldDB" id="A0A9X4R5F6"/>
<comment type="caution">
    <text evidence="2">The sequence shown here is derived from an EMBL/GenBank/DDBJ whole genome shotgun (WGS) entry which is preliminary data.</text>
</comment>
<evidence type="ECO:0000313" key="2">
    <source>
        <dbReference type="EMBL" id="MDG0863591.1"/>
    </source>
</evidence>
<accession>A0A9X4R5F6</accession>
<feature type="domain" description="TniQ" evidence="1">
    <location>
        <begin position="138"/>
        <end position="208"/>
    </location>
</feature>
<proteinExistence type="predicted"/>
<evidence type="ECO:0000313" key="3">
    <source>
        <dbReference type="Proteomes" id="UP001152766"/>
    </source>
</evidence>
<dbReference type="Proteomes" id="UP001152766">
    <property type="component" value="Unassembled WGS sequence"/>
</dbReference>
<protein>
    <recommendedName>
        <fullName evidence="1">TniQ domain-containing protein</fullName>
    </recommendedName>
</protein>
<sequence>MFEKGTSFPSGERRNLAGLKPWAVKSTTPSPSIADDDVIPHIRIAVEGRGAKVDAIAVPRFATIQSMIDNSYLANAHRKVAMRDTKPIGRPHHYGDHSGWGAALIGEDIFGGSISADELLDSHSHLWLATCMDAEDDAVRTRTAQRHHALGSYNVRHQYVAEDVLESSELRRCPHCVASDVEKYGVAYWRIHHQWPFARHCAEHRTPLKAACSHCRMSPSLSLRASQAPTDDCVHCGSTAGFTDLIDDKPIAADPDAYWFMLDLAFRALQNKTPELRPEPRERLYAALNRGRFDQRDLLALTCSVWHASTPDDLAEQLGVNVFPHGRPYLRAKGDEQILMRFAVASTALRLARALHLHV</sequence>